<dbReference type="KEGG" id="pmet:G4Y79_17555"/>
<dbReference type="Pfam" id="PF01315">
    <property type="entry name" value="Ald_Xan_dh_C"/>
    <property type="match status" value="1"/>
</dbReference>
<dbReference type="InterPro" id="IPR000674">
    <property type="entry name" value="Ald_Oxase/Xan_DH_a/b"/>
</dbReference>
<organism evidence="2 3">
    <name type="scientific">Phototrophicus methaneseepsis</name>
    <dbReference type="NCBI Taxonomy" id="2710758"/>
    <lineage>
        <taxon>Bacteria</taxon>
        <taxon>Bacillati</taxon>
        <taxon>Chloroflexota</taxon>
        <taxon>Candidatus Thermofontia</taxon>
        <taxon>Phototrophicales</taxon>
        <taxon>Phototrophicaceae</taxon>
        <taxon>Phototrophicus</taxon>
    </lineage>
</organism>
<reference evidence="2 3" key="1">
    <citation type="submission" date="2020-02" db="EMBL/GenBank/DDBJ databases">
        <authorList>
            <person name="Zheng R.K."/>
            <person name="Sun C.M."/>
        </authorList>
    </citation>
    <scope>NUCLEOTIDE SEQUENCE [LARGE SCALE GENOMIC DNA]</scope>
    <source>
        <strain evidence="3">rifampicinis</strain>
    </source>
</reference>
<feature type="domain" description="Aldehyde oxidase/xanthine dehydrogenase a/b hammerhead" evidence="1">
    <location>
        <begin position="1"/>
        <end position="103"/>
    </location>
</feature>
<proteinExistence type="predicted"/>
<accession>A0A7S8IGZ0</accession>
<keyword evidence="3" id="KW-1185">Reference proteome</keyword>
<dbReference type="Gene3D" id="3.30.365.10">
    <property type="entry name" value="Aldehyde oxidase/xanthine dehydrogenase, molybdopterin binding domain"/>
    <property type="match status" value="5"/>
</dbReference>
<sequence length="708" mass="76943">MPGQSWMKVRFSDRAHARVLDVDTSQAEALPGVIGVLTSRDVPVNEYGLVMKDQPVLCGPGGDKRGTDVVRCYMDMIAIVVAETEAIAEKAVGLIDVIYEDLPGVFDMEAAMADGAPQLHPDTPNNILCHYRIRKGDMDVAWAKADVVVEDVYETTWQEHAFLQPEAGLSYIDDEGRVTVVVAGQWTHEDQEQIYHALNLPQEQVRVIYPAIGGAFGGREDMSVQVVLALAAHTFKRPVKVQWSRSESILHHHKRHPIKVYAKWGATKEGTVVAVESRVIGDAGAYNYTTTKVMGNANMMASGPYIVENIHIDTYGVYTNNIPCGAFRGFGAPQALLAAEGQMNKLALALDMDPVELRQKNAFREGSITSVGTPLPKGVSMPEVIEACARESYWQQQNGQWRRDALEQPANPAKRRGIGFAAGYKNVGYSFGFPEHSHALIELYGKAKIEEVVLHAAGADVGQGAHTVMMQMAADAVGVPFEKVRIIASDTAYTGSSGSASASRLTFMSGNAIRGAAELALERWKAEERPAIGDYTYRPPKTTPYDPMTGRSEPNFAYGYTAQAVEVEVDIETGIVRLLNVVSANDVGRAINPQLVQGQIEGAVAQAAGYALMEYLVSEEGVIRNPYLSTYLIPTAQDMPPQVKSVILEYADPIGPWGARGMGEMPLLPLTPAIAAAIYDATGVWMNSQPFTPDKVVAKLREHGIGVI</sequence>
<dbReference type="PANTHER" id="PTHR11908">
    <property type="entry name" value="XANTHINE DEHYDROGENASE"/>
    <property type="match status" value="1"/>
</dbReference>
<evidence type="ECO:0000313" key="3">
    <source>
        <dbReference type="Proteomes" id="UP000594468"/>
    </source>
</evidence>
<protein>
    <submittedName>
        <fullName evidence="2">Xanthine dehydrogenase family protein</fullName>
    </submittedName>
</protein>
<evidence type="ECO:0000313" key="2">
    <source>
        <dbReference type="EMBL" id="QPC85242.1"/>
    </source>
</evidence>
<dbReference type="SUPFAM" id="SSF56003">
    <property type="entry name" value="Molybdenum cofactor-binding domain"/>
    <property type="match status" value="1"/>
</dbReference>
<dbReference type="Gene3D" id="3.90.1170.50">
    <property type="entry name" value="Aldehyde oxidase/xanthine dehydrogenase, a/b hammerhead"/>
    <property type="match status" value="1"/>
</dbReference>
<dbReference type="GO" id="GO:0005506">
    <property type="term" value="F:iron ion binding"/>
    <property type="evidence" value="ECO:0007669"/>
    <property type="project" value="InterPro"/>
</dbReference>
<dbReference type="Proteomes" id="UP000594468">
    <property type="component" value="Chromosome"/>
</dbReference>
<gene>
    <name evidence="2" type="ORF">G4Y79_17555</name>
</gene>
<dbReference type="InterPro" id="IPR016208">
    <property type="entry name" value="Ald_Oxase/xanthine_DH-like"/>
</dbReference>
<dbReference type="EMBL" id="CP062983">
    <property type="protein sequence ID" value="QPC85242.1"/>
    <property type="molecule type" value="Genomic_DNA"/>
</dbReference>
<dbReference type="Pfam" id="PF20256">
    <property type="entry name" value="MoCoBD_2"/>
    <property type="match status" value="2"/>
</dbReference>
<dbReference type="InterPro" id="IPR046867">
    <property type="entry name" value="AldOxase/xan_DH_MoCoBD2"/>
</dbReference>
<dbReference type="InterPro" id="IPR008274">
    <property type="entry name" value="AldOxase/xan_DH_MoCoBD1"/>
</dbReference>
<dbReference type="SUPFAM" id="SSF54665">
    <property type="entry name" value="CO dehydrogenase molybdoprotein N-domain-like"/>
    <property type="match status" value="1"/>
</dbReference>
<evidence type="ECO:0000259" key="1">
    <source>
        <dbReference type="SMART" id="SM01008"/>
    </source>
</evidence>
<dbReference type="InterPro" id="IPR037165">
    <property type="entry name" value="AldOxase/xan_DH_Mopterin-bd_sf"/>
</dbReference>
<dbReference type="GO" id="GO:0016491">
    <property type="term" value="F:oxidoreductase activity"/>
    <property type="evidence" value="ECO:0007669"/>
    <property type="project" value="InterPro"/>
</dbReference>
<dbReference type="PANTHER" id="PTHR11908:SF157">
    <property type="entry name" value="XANTHINE DEHYDROGENASE SUBUNIT D-RELATED"/>
    <property type="match status" value="1"/>
</dbReference>
<dbReference type="SMART" id="SM01008">
    <property type="entry name" value="Ald_Xan_dh_C"/>
    <property type="match status" value="1"/>
</dbReference>
<dbReference type="Pfam" id="PF02738">
    <property type="entry name" value="MoCoBD_1"/>
    <property type="match status" value="1"/>
</dbReference>
<name>A0A7S8IGZ0_9CHLR</name>
<dbReference type="InterPro" id="IPR036856">
    <property type="entry name" value="Ald_Oxase/Xan_DH_a/b_sf"/>
</dbReference>
<dbReference type="AlphaFoldDB" id="A0A7S8IGZ0"/>